<dbReference type="EMBL" id="KT070867">
    <property type="protein sequence ID" value="AKQ08429.1"/>
    <property type="molecule type" value="Genomic_DNA"/>
</dbReference>
<accession>A0A218KC03</accession>
<name>A0A218KC03_9CAUD</name>
<protein>
    <submittedName>
        <fullName evidence="1">Uncharacterized protein</fullName>
    </submittedName>
</protein>
<keyword evidence="2" id="KW-1185">Reference proteome</keyword>
<evidence type="ECO:0000313" key="2">
    <source>
        <dbReference type="Proteomes" id="UP000223102"/>
    </source>
</evidence>
<organism evidence="1 2">
    <name type="scientific">Bacillus phage PBC2</name>
    <dbReference type="NCBI Taxonomy" id="1675029"/>
    <lineage>
        <taxon>Viruses</taxon>
        <taxon>Duplodnaviria</taxon>
        <taxon>Heunggongvirae</taxon>
        <taxon>Uroviricota</taxon>
        <taxon>Caudoviricetes</taxon>
        <taxon>Andregratiavirinae</taxon>
        <taxon>Haetaevirus</taxon>
        <taxon>Haetaevirus PBC2</taxon>
    </lineage>
</organism>
<gene>
    <name evidence="1" type="ORF">PBC2_114</name>
</gene>
<proteinExistence type="predicted"/>
<sequence length="57" mass="6500">MIEIGDIVEEKDSGVLGVVTDITDGHYTAEREIWVRWDDTKEIAWIVECEVSLYSKG</sequence>
<dbReference type="Proteomes" id="UP000223102">
    <property type="component" value="Segment"/>
</dbReference>
<reference evidence="1 2" key="1">
    <citation type="submission" date="2015-06" db="EMBL/GenBank/DDBJ databases">
        <title>Complete genome sequence of Bacillus cereus phage PBC2.</title>
        <authorList>
            <person name="Kong M."/>
            <person name="Ryu S."/>
        </authorList>
    </citation>
    <scope>NUCLEOTIDE SEQUENCE [LARGE SCALE GENOMIC DNA]</scope>
</reference>
<evidence type="ECO:0000313" key="1">
    <source>
        <dbReference type="EMBL" id="AKQ08429.1"/>
    </source>
</evidence>